<dbReference type="AlphaFoldDB" id="A0A060Z7U2"/>
<dbReference type="PANTHER" id="PTHR31751">
    <property type="entry name" value="SI:CH211-108C17.2-RELATED-RELATED"/>
    <property type="match status" value="1"/>
</dbReference>
<sequence>MSTNVDHEKTFITIKEYLTHLFTGQGNTLQIFHSCPLCTRICNITKRFKGTLISIVEICPHYDHIKTWKSQPYVSDNPAGNFQLTPAFSFARQSTNKLLKALKVQAIYQSTFYSHKKWYCFQPYTGKQRVVLQQSFRDNVDLGGDMRADSSGHSAKFWSYNMVNFNMNRVLDIHLVQSNKVGNSLRMEKEGLLRIIAALEEAAVSIDSIVTDRHPSIQKYLREERPDIKYTYDGWHVAKCGGVAFHVKLVEKMP</sequence>
<accession>A0A060Z7U2</accession>
<dbReference type="EMBL" id="FR930274">
    <property type="protein sequence ID" value="CDQ97355.1"/>
    <property type="molecule type" value="Genomic_DNA"/>
</dbReference>
<evidence type="ECO:0000313" key="1">
    <source>
        <dbReference type="EMBL" id="CDQ97355.1"/>
    </source>
</evidence>
<reference evidence="1" key="1">
    <citation type="journal article" date="2014" name="Nat. Commun.">
        <title>The rainbow trout genome provides novel insights into evolution after whole-genome duplication in vertebrates.</title>
        <authorList>
            <person name="Berthelot C."/>
            <person name="Brunet F."/>
            <person name="Chalopin D."/>
            <person name="Juanchich A."/>
            <person name="Bernard M."/>
            <person name="Noel B."/>
            <person name="Bento P."/>
            <person name="Da Silva C."/>
            <person name="Labadie K."/>
            <person name="Alberti A."/>
            <person name="Aury J.M."/>
            <person name="Louis A."/>
            <person name="Dehais P."/>
            <person name="Bardou P."/>
            <person name="Montfort J."/>
            <person name="Klopp C."/>
            <person name="Cabau C."/>
            <person name="Gaspin C."/>
            <person name="Thorgaard G.H."/>
            <person name="Boussaha M."/>
            <person name="Quillet E."/>
            <person name="Guyomard R."/>
            <person name="Galiana D."/>
            <person name="Bobe J."/>
            <person name="Volff J.N."/>
            <person name="Genet C."/>
            <person name="Wincker P."/>
            <person name="Jaillon O."/>
            <person name="Roest Crollius H."/>
            <person name="Guiguen Y."/>
        </authorList>
    </citation>
    <scope>NUCLEOTIDE SEQUENCE [LARGE SCALE GENOMIC DNA]</scope>
</reference>
<organism evidence="1 2">
    <name type="scientific">Oncorhynchus mykiss</name>
    <name type="common">Rainbow trout</name>
    <name type="synonym">Salmo gairdneri</name>
    <dbReference type="NCBI Taxonomy" id="8022"/>
    <lineage>
        <taxon>Eukaryota</taxon>
        <taxon>Metazoa</taxon>
        <taxon>Chordata</taxon>
        <taxon>Craniata</taxon>
        <taxon>Vertebrata</taxon>
        <taxon>Euteleostomi</taxon>
        <taxon>Actinopterygii</taxon>
        <taxon>Neopterygii</taxon>
        <taxon>Teleostei</taxon>
        <taxon>Protacanthopterygii</taxon>
        <taxon>Salmoniformes</taxon>
        <taxon>Salmonidae</taxon>
        <taxon>Salmoninae</taxon>
        <taxon>Oncorhynchus</taxon>
    </lineage>
</organism>
<gene>
    <name evidence="1" type="ORF">GSONMT00011654001</name>
</gene>
<dbReference type="PANTHER" id="PTHR31751:SF42">
    <property type="entry name" value="PROTEIN CBG10204"/>
    <property type="match status" value="1"/>
</dbReference>
<proteinExistence type="predicted"/>
<protein>
    <submittedName>
        <fullName evidence="1">Uncharacterized protein</fullName>
    </submittedName>
</protein>
<reference evidence="1" key="2">
    <citation type="submission" date="2014-03" db="EMBL/GenBank/DDBJ databases">
        <authorList>
            <person name="Genoscope - CEA"/>
        </authorList>
    </citation>
    <scope>NUCLEOTIDE SEQUENCE</scope>
</reference>
<evidence type="ECO:0000313" key="2">
    <source>
        <dbReference type="Proteomes" id="UP000193380"/>
    </source>
</evidence>
<name>A0A060Z7U2_ONCMY</name>
<dbReference type="PaxDb" id="8022-A0A060Z7U2"/>
<dbReference type="Proteomes" id="UP000193380">
    <property type="component" value="Unassembled WGS sequence"/>
</dbReference>